<dbReference type="Proteomes" id="UP000177751">
    <property type="component" value="Unassembled WGS sequence"/>
</dbReference>
<comment type="caution">
    <text evidence="1">The sequence shown here is derived from an EMBL/GenBank/DDBJ whole genome shotgun (WGS) entry which is preliminary data.</text>
</comment>
<organism evidence="1 2">
    <name type="scientific">Candidatus Staskawiczbacteria bacterium RIFOXYC1_FULL_38_18</name>
    <dbReference type="NCBI Taxonomy" id="1802229"/>
    <lineage>
        <taxon>Bacteria</taxon>
        <taxon>Candidatus Staskawicziibacteriota</taxon>
    </lineage>
</organism>
<proteinExistence type="predicted"/>
<sequence length="142" mass="15785">MSKNIGEQPREDEEIIIDPEQNRAWAKQRLEGEAAKATEVQKELASDQATNFETSVVTLLRRSESEGKINVDVVNGLQSLLRGLEFYATFEGQGIMGAEKQQELAAFLAEVGNALKNTVATKGRSKAVDVKVDFSRWETKKK</sequence>
<name>A0A1G2JE25_9BACT</name>
<dbReference type="STRING" id="1802229.A2401_01850"/>
<reference evidence="1 2" key="1">
    <citation type="journal article" date="2016" name="Nat. Commun.">
        <title>Thousands of microbial genomes shed light on interconnected biogeochemical processes in an aquifer system.</title>
        <authorList>
            <person name="Anantharaman K."/>
            <person name="Brown C.T."/>
            <person name="Hug L.A."/>
            <person name="Sharon I."/>
            <person name="Castelle C.J."/>
            <person name="Probst A.J."/>
            <person name="Thomas B.C."/>
            <person name="Singh A."/>
            <person name="Wilkins M.J."/>
            <person name="Karaoz U."/>
            <person name="Brodie E.L."/>
            <person name="Williams K.H."/>
            <person name="Hubbard S.S."/>
            <person name="Banfield J.F."/>
        </authorList>
    </citation>
    <scope>NUCLEOTIDE SEQUENCE [LARGE SCALE GENOMIC DNA]</scope>
</reference>
<dbReference type="AlphaFoldDB" id="A0A1G2JE25"/>
<dbReference type="EMBL" id="MHPP01000015">
    <property type="protein sequence ID" value="OGZ84528.1"/>
    <property type="molecule type" value="Genomic_DNA"/>
</dbReference>
<protein>
    <submittedName>
        <fullName evidence="1">Uncharacterized protein</fullName>
    </submittedName>
</protein>
<accession>A0A1G2JE25</accession>
<evidence type="ECO:0000313" key="2">
    <source>
        <dbReference type="Proteomes" id="UP000177751"/>
    </source>
</evidence>
<evidence type="ECO:0000313" key="1">
    <source>
        <dbReference type="EMBL" id="OGZ84528.1"/>
    </source>
</evidence>
<gene>
    <name evidence="1" type="ORF">A2401_01850</name>
</gene>